<protein>
    <submittedName>
        <fullName evidence="1">Uncharacterized protein</fullName>
    </submittedName>
</protein>
<evidence type="ECO:0000313" key="1">
    <source>
        <dbReference type="EMBL" id="PUU83774.1"/>
    </source>
</evidence>
<evidence type="ECO:0000313" key="2">
    <source>
        <dbReference type="Proteomes" id="UP000244722"/>
    </source>
</evidence>
<keyword evidence="2" id="KW-1185">Reference proteome</keyword>
<sequence length="222" mass="23596">MHTVVIEHMFGVRAKKPVNQVKRTSTYISSSESDRKLFLSSSLAPRSLPFSFKESPPPPPLLLSPPSPSSFLSSSILVKLAPPESFFTFLPKTPFLFFTPHPPSAPLVPPPEVVTAATVDPVAPAEALSKLSALSPLLNELPAEARVFDDDEAPRFCADFFFNPNSERFGCWSWLLFVLPVDGVGAGAGGGGGGDEAVEVSASGIVVVDIGIAVKVPFSISF</sequence>
<dbReference type="AlphaFoldDB" id="A0A2T7A7R4"/>
<name>A0A2T7A7R4_TUBBO</name>
<dbReference type="EMBL" id="NESQ01000007">
    <property type="protein sequence ID" value="PUU83774.1"/>
    <property type="molecule type" value="Genomic_DNA"/>
</dbReference>
<proteinExistence type="predicted"/>
<accession>A0A2T7A7R4</accession>
<reference evidence="1 2" key="1">
    <citation type="submission" date="2017-04" db="EMBL/GenBank/DDBJ databases">
        <title>Draft genome sequence of Tuber borchii Vittad., a whitish edible truffle.</title>
        <authorList>
            <consortium name="DOE Joint Genome Institute"/>
            <person name="Murat C."/>
            <person name="Kuo A."/>
            <person name="Barry K.W."/>
            <person name="Clum A."/>
            <person name="Dockter R.B."/>
            <person name="Fauchery L."/>
            <person name="Iotti M."/>
            <person name="Kohler A."/>
            <person name="Labutti K."/>
            <person name="Lindquist E.A."/>
            <person name="Lipzen A."/>
            <person name="Ohm R.A."/>
            <person name="Wang M."/>
            <person name="Grigoriev I.V."/>
            <person name="Zambonelli A."/>
            <person name="Martin F.M."/>
        </authorList>
    </citation>
    <scope>NUCLEOTIDE SEQUENCE [LARGE SCALE GENOMIC DNA]</scope>
    <source>
        <strain evidence="1 2">Tbo3840</strain>
    </source>
</reference>
<gene>
    <name evidence="1" type="ORF">B9Z19DRAFT_752110</name>
</gene>
<comment type="caution">
    <text evidence="1">The sequence shown here is derived from an EMBL/GenBank/DDBJ whole genome shotgun (WGS) entry which is preliminary data.</text>
</comment>
<organism evidence="1 2">
    <name type="scientific">Tuber borchii</name>
    <name type="common">White truffle</name>
    <dbReference type="NCBI Taxonomy" id="42251"/>
    <lineage>
        <taxon>Eukaryota</taxon>
        <taxon>Fungi</taxon>
        <taxon>Dikarya</taxon>
        <taxon>Ascomycota</taxon>
        <taxon>Pezizomycotina</taxon>
        <taxon>Pezizomycetes</taxon>
        <taxon>Pezizales</taxon>
        <taxon>Tuberaceae</taxon>
        <taxon>Tuber</taxon>
    </lineage>
</organism>
<dbReference type="Proteomes" id="UP000244722">
    <property type="component" value="Unassembled WGS sequence"/>
</dbReference>